<dbReference type="Proteomes" id="UP000182744">
    <property type="component" value="Unassembled WGS sequence"/>
</dbReference>
<evidence type="ECO:0000313" key="1">
    <source>
        <dbReference type="EMBL" id="SDE35395.1"/>
    </source>
</evidence>
<proteinExistence type="predicted"/>
<dbReference type="AlphaFoldDB" id="A0A1G7CAG2"/>
<name>A0A1G7CAG2_9ACTO</name>
<dbReference type="EMBL" id="FNAU01000007">
    <property type="protein sequence ID" value="SDE35395.1"/>
    <property type="molecule type" value="Genomic_DNA"/>
</dbReference>
<organism evidence="1 2">
    <name type="scientific">Actinobaculum suis</name>
    <dbReference type="NCBI Taxonomy" id="1657"/>
    <lineage>
        <taxon>Bacteria</taxon>
        <taxon>Bacillati</taxon>
        <taxon>Actinomycetota</taxon>
        <taxon>Actinomycetes</taxon>
        <taxon>Actinomycetales</taxon>
        <taxon>Actinomycetaceae</taxon>
        <taxon>Actinobaculum</taxon>
    </lineage>
</organism>
<accession>A0A1G7CAG2</accession>
<reference evidence="2" key="1">
    <citation type="submission" date="2016-10" db="EMBL/GenBank/DDBJ databases">
        <authorList>
            <person name="Varghese N."/>
        </authorList>
    </citation>
    <scope>NUCLEOTIDE SEQUENCE [LARGE SCALE GENOMIC DNA]</scope>
    <source>
        <strain evidence="2">DSM 20639</strain>
    </source>
</reference>
<gene>
    <name evidence="1" type="ORF">SAMN05421878_1073</name>
</gene>
<keyword evidence="2" id="KW-1185">Reference proteome</keyword>
<sequence length="73" mass="8230">MQENGWGVPWNTPGTPHPSSMFISEAPRFLKKIALRRVKTASLQDPAKLVRVRVHAPKFSANGPNTVSKDYWE</sequence>
<protein>
    <submittedName>
        <fullName evidence="1">Uncharacterized protein</fullName>
    </submittedName>
</protein>
<evidence type="ECO:0000313" key="2">
    <source>
        <dbReference type="Proteomes" id="UP000182744"/>
    </source>
</evidence>